<keyword evidence="13" id="KW-1185">Reference proteome</keyword>
<accession>A0A178MFX7</accession>
<evidence type="ECO:0000256" key="7">
    <source>
        <dbReference type="ARBA" id="ARBA00023004"/>
    </source>
</evidence>
<sequence>MARTVPATEPKLEKSPLEKFVVLLIVLLPFLGTIYAMVMLWQQYVDWLDVTLMLGLYVISGLGITIGFHRMLTHKSFETSRPLKALFLIMGCMALEGDPISWASTHIQHHAHSDDEEDPHSPLEGLWHSHVGWLFTHKNNIEMYGKWLLKDPTIVWVSKTWYLWAALGILIPTLIAGWSGLIWGGLVRIFLTHHITWSVNSICHTFGRRDYNTRDASRNNFIVGLLAFGEGWHNNHHAFPRSAFHGLRWWQIDISAYIIRALEKVGLVWNVYRVKPEDMHKRQATPALHEVMGD</sequence>
<dbReference type="PRINTS" id="PR00075">
    <property type="entry name" value="FACDDSATRASE"/>
</dbReference>
<keyword evidence="5 10" id="KW-1133">Transmembrane helix</keyword>
<keyword evidence="6" id="KW-0560">Oxidoreductase</keyword>
<comment type="subcellular location">
    <subcellularLocation>
        <location evidence="1">Membrane</location>
        <topology evidence="1">Multi-pass membrane protein</topology>
    </subcellularLocation>
</comment>
<evidence type="ECO:0000256" key="2">
    <source>
        <dbReference type="ARBA" id="ARBA00008749"/>
    </source>
</evidence>
<protein>
    <submittedName>
        <fullName evidence="12">Stearoyl-CoA 9-desaturase</fullName>
    </submittedName>
</protein>
<dbReference type="Pfam" id="PF00487">
    <property type="entry name" value="FA_desaturase"/>
    <property type="match status" value="1"/>
</dbReference>
<evidence type="ECO:0000256" key="8">
    <source>
        <dbReference type="ARBA" id="ARBA00023098"/>
    </source>
</evidence>
<evidence type="ECO:0000313" key="12">
    <source>
        <dbReference type="EMBL" id="OAN47473.1"/>
    </source>
</evidence>
<keyword evidence="3 10" id="KW-0812">Transmembrane</keyword>
<dbReference type="GO" id="GO:0006631">
    <property type="term" value="P:fatty acid metabolic process"/>
    <property type="evidence" value="ECO:0007669"/>
    <property type="project" value="UniProtKB-KW"/>
</dbReference>
<feature type="transmembrane region" description="Helical" evidence="10">
    <location>
        <begin position="20"/>
        <end position="42"/>
    </location>
</feature>
<keyword evidence="9 10" id="KW-0472">Membrane</keyword>
<evidence type="ECO:0000256" key="4">
    <source>
        <dbReference type="ARBA" id="ARBA00022832"/>
    </source>
</evidence>
<evidence type="ECO:0000259" key="11">
    <source>
        <dbReference type="Pfam" id="PF00487"/>
    </source>
</evidence>
<dbReference type="RefSeq" id="WP_066783835.1">
    <property type="nucleotide sequence ID" value="NZ_LWQS01000037.1"/>
</dbReference>
<evidence type="ECO:0000256" key="9">
    <source>
        <dbReference type="ARBA" id="ARBA00023136"/>
    </source>
</evidence>
<feature type="transmembrane region" description="Helical" evidence="10">
    <location>
        <begin position="54"/>
        <end position="73"/>
    </location>
</feature>
<evidence type="ECO:0000256" key="6">
    <source>
        <dbReference type="ARBA" id="ARBA00023002"/>
    </source>
</evidence>
<evidence type="ECO:0000256" key="1">
    <source>
        <dbReference type="ARBA" id="ARBA00004141"/>
    </source>
</evidence>
<dbReference type="Proteomes" id="UP000078287">
    <property type="component" value="Unassembled WGS sequence"/>
</dbReference>
<dbReference type="GO" id="GO:0016717">
    <property type="term" value="F:oxidoreductase activity, acting on paired donors, with oxidation of a pair of donors resulting in the reduction of molecular oxygen to two molecules of water"/>
    <property type="evidence" value="ECO:0007669"/>
    <property type="project" value="InterPro"/>
</dbReference>
<dbReference type="CDD" id="cd03505">
    <property type="entry name" value="Delta9-FADS-like"/>
    <property type="match status" value="1"/>
</dbReference>
<evidence type="ECO:0000256" key="5">
    <source>
        <dbReference type="ARBA" id="ARBA00022989"/>
    </source>
</evidence>
<evidence type="ECO:0000256" key="10">
    <source>
        <dbReference type="SAM" id="Phobius"/>
    </source>
</evidence>
<organism evidence="12 13">
    <name type="scientific">Chloroflexus islandicus</name>
    <dbReference type="NCBI Taxonomy" id="1707952"/>
    <lineage>
        <taxon>Bacteria</taxon>
        <taxon>Bacillati</taxon>
        <taxon>Chloroflexota</taxon>
        <taxon>Chloroflexia</taxon>
        <taxon>Chloroflexales</taxon>
        <taxon>Chloroflexineae</taxon>
        <taxon>Chloroflexaceae</taxon>
        <taxon>Chloroflexus</taxon>
    </lineage>
</organism>
<feature type="transmembrane region" description="Helical" evidence="10">
    <location>
        <begin position="161"/>
        <end position="183"/>
    </location>
</feature>
<feature type="domain" description="Fatty acid desaturase" evidence="11">
    <location>
        <begin position="47"/>
        <end position="262"/>
    </location>
</feature>
<comment type="caution">
    <text evidence="12">The sequence shown here is derived from an EMBL/GenBank/DDBJ whole genome shotgun (WGS) entry which is preliminary data.</text>
</comment>
<dbReference type="GO" id="GO:0016020">
    <property type="term" value="C:membrane"/>
    <property type="evidence" value="ECO:0007669"/>
    <property type="project" value="UniProtKB-SubCell"/>
</dbReference>
<keyword evidence="7" id="KW-0408">Iron</keyword>
<dbReference type="EMBL" id="LWQS01000037">
    <property type="protein sequence ID" value="OAN47473.1"/>
    <property type="molecule type" value="Genomic_DNA"/>
</dbReference>
<evidence type="ECO:0000313" key="13">
    <source>
        <dbReference type="Proteomes" id="UP000078287"/>
    </source>
</evidence>
<dbReference type="AlphaFoldDB" id="A0A178MFX7"/>
<evidence type="ECO:0000256" key="3">
    <source>
        <dbReference type="ARBA" id="ARBA00022692"/>
    </source>
</evidence>
<dbReference type="PANTHER" id="PTHR11351:SF3">
    <property type="entry name" value="BLL4393 PROTEIN"/>
    <property type="match status" value="1"/>
</dbReference>
<dbReference type="STRING" id="1707952.A6A03_10380"/>
<dbReference type="OrthoDB" id="19906at2"/>
<dbReference type="PANTHER" id="PTHR11351">
    <property type="entry name" value="ACYL-COA DESATURASE"/>
    <property type="match status" value="1"/>
</dbReference>
<gene>
    <name evidence="12" type="ORF">A6A03_10380</name>
</gene>
<dbReference type="InterPro" id="IPR005804">
    <property type="entry name" value="FA_desaturase_dom"/>
</dbReference>
<dbReference type="InterPro" id="IPR015876">
    <property type="entry name" value="Acyl-CoA_DS"/>
</dbReference>
<keyword evidence="4" id="KW-0276">Fatty acid metabolism</keyword>
<proteinExistence type="inferred from homology"/>
<name>A0A178MFX7_9CHLR</name>
<keyword evidence="8" id="KW-0443">Lipid metabolism</keyword>
<comment type="similarity">
    <text evidence="2">Belongs to the fatty acid desaturase type 2 family.</text>
</comment>
<reference evidence="12 13" key="1">
    <citation type="submission" date="2016-04" db="EMBL/GenBank/DDBJ databases">
        <title>Chloroflexus islandicus sp. nov., a thermophilic filamentous anoxygenic phototrophic bacterium from geyser Strokkur (Iceland).</title>
        <authorList>
            <person name="Gaisin V.A."/>
            <person name="Kalashnikov A.M."/>
            <person name="Sukhacheva M.V."/>
            <person name="Grouzdev D.S."/>
            <person name="Ivanov T.M."/>
            <person name="Kuznetsov B."/>
            <person name="Gorlenko V.M."/>
        </authorList>
    </citation>
    <scope>NUCLEOTIDE SEQUENCE [LARGE SCALE GENOMIC DNA]</scope>
    <source>
        <strain evidence="13">isl-2</strain>
    </source>
</reference>